<dbReference type="SUPFAM" id="SSF52161">
    <property type="entry name" value="Ribosomal protein L13"/>
    <property type="match status" value="1"/>
</dbReference>
<dbReference type="PANTHER" id="PTHR11545:SF41">
    <property type="entry name" value="50S RIBOSOMAL PROTEIN L13, CHLOROPLASTIC"/>
    <property type="match status" value="1"/>
</dbReference>
<dbReference type="InterPro" id="IPR005822">
    <property type="entry name" value="Ribosomal_uL13"/>
</dbReference>
<protein>
    <recommendedName>
        <fullName evidence="6">Ribosomal protein L13</fullName>
    </recommendedName>
</protein>
<dbReference type="CDD" id="cd00392">
    <property type="entry name" value="Ribosomal_L13"/>
    <property type="match status" value="1"/>
</dbReference>
<evidence type="ECO:0000256" key="1">
    <source>
        <dbReference type="ARBA" id="ARBA00006227"/>
    </source>
</evidence>
<dbReference type="InterPro" id="IPR036899">
    <property type="entry name" value="Ribosomal_uL13_sf"/>
</dbReference>
<accession>A0AAD1XJX5</accession>
<keyword evidence="2" id="KW-0689">Ribosomal protein</keyword>
<name>A0AAD1XJX5_EUPCR</name>
<dbReference type="Pfam" id="PF00572">
    <property type="entry name" value="Ribosomal_L13"/>
    <property type="match status" value="1"/>
</dbReference>
<organism evidence="4 5">
    <name type="scientific">Euplotes crassus</name>
    <dbReference type="NCBI Taxonomy" id="5936"/>
    <lineage>
        <taxon>Eukaryota</taxon>
        <taxon>Sar</taxon>
        <taxon>Alveolata</taxon>
        <taxon>Ciliophora</taxon>
        <taxon>Intramacronucleata</taxon>
        <taxon>Spirotrichea</taxon>
        <taxon>Hypotrichia</taxon>
        <taxon>Euplotida</taxon>
        <taxon>Euplotidae</taxon>
        <taxon>Moneuplotes</taxon>
    </lineage>
</organism>
<reference evidence="4" key="1">
    <citation type="submission" date="2023-07" db="EMBL/GenBank/DDBJ databases">
        <authorList>
            <consortium name="AG Swart"/>
            <person name="Singh M."/>
            <person name="Singh A."/>
            <person name="Seah K."/>
            <person name="Emmerich C."/>
        </authorList>
    </citation>
    <scope>NUCLEOTIDE SEQUENCE</scope>
    <source>
        <strain evidence="4">DP1</strain>
    </source>
</reference>
<dbReference type="PANTHER" id="PTHR11545">
    <property type="entry name" value="RIBOSOMAL PROTEIN L13"/>
    <property type="match status" value="1"/>
</dbReference>
<evidence type="ECO:0000313" key="4">
    <source>
        <dbReference type="EMBL" id="CAI2374116.1"/>
    </source>
</evidence>
<sequence>MYSARRCFCEKPKIGDFITDNRLYDKHQRMKDPEFNNVSYNPSEELYKPPNSDTTRMIMPKVDPVKFLRLYGITYENFIKAQSAYFCVKRQDRIWHVFDASRIPLGRMAGRIAKYITGKYKPTYDPKRVLLNNDRVLVVNGSNIRLTGKQRYQKVFRHHTGYAGALHEILFKDLEKKDPQELIRRVVKGMIAPNNTRKLLLDRIKVFPDQYHTCYHLKIPQFINQPLPDPNEMVSIPADLDDLKKNYVVVAEEVDNNAEPYDIEELRDVPREYDENLFIPRNVHNLDYKKHPELKNINKREIKKYKKKSLRMREYK</sequence>
<dbReference type="GO" id="GO:0005762">
    <property type="term" value="C:mitochondrial large ribosomal subunit"/>
    <property type="evidence" value="ECO:0007669"/>
    <property type="project" value="TreeGrafter"/>
</dbReference>
<dbReference type="NCBIfam" id="TIGR01066">
    <property type="entry name" value="rplM_bact"/>
    <property type="match status" value="1"/>
</dbReference>
<comment type="similarity">
    <text evidence="1">Belongs to the universal ribosomal protein uL13 family.</text>
</comment>
<evidence type="ECO:0008006" key="6">
    <source>
        <dbReference type="Google" id="ProtNLM"/>
    </source>
</evidence>
<evidence type="ECO:0000256" key="3">
    <source>
        <dbReference type="ARBA" id="ARBA00023274"/>
    </source>
</evidence>
<keyword evidence="3" id="KW-0687">Ribonucleoprotein</keyword>
<dbReference type="Gene3D" id="3.90.1180.10">
    <property type="entry name" value="Ribosomal protein L13"/>
    <property type="match status" value="1"/>
</dbReference>
<dbReference type="Proteomes" id="UP001295684">
    <property type="component" value="Unassembled WGS sequence"/>
</dbReference>
<dbReference type="GO" id="GO:0006412">
    <property type="term" value="P:translation"/>
    <property type="evidence" value="ECO:0007669"/>
    <property type="project" value="InterPro"/>
</dbReference>
<dbReference type="EMBL" id="CAMPGE010015498">
    <property type="protein sequence ID" value="CAI2374116.1"/>
    <property type="molecule type" value="Genomic_DNA"/>
</dbReference>
<comment type="caution">
    <text evidence="4">The sequence shown here is derived from an EMBL/GenBank/DDBJ whole genome shotgun (WGS) entry which is preliminary data.</text>
</comment>
<gene>
    <name evidence="4" type="ORF">ECRASSUSDP1_LOCUS15467</name>
</gene>
<dbReference type="AlphaFoldDB" id="A0AAD1XJX5"/>
<dbReference type="HAMAP" id="MF_01366">
    <property type="entry name" value="Ribosomal_uL13"/>
    <property type="match status" value="1"/>
</dbReference>
<evidence type="ECO:0000256" key="2">
    <source>
        <dbReference type="ARBA" id="ARBA00022980"/>
    </source>
</evidence>
<dbReference type="InterPro" id="IPR005823">
    <property type="entry name" value="Ribosomal_uL13_bac-type"/>
</dbReference>
<dbReference type="GO" id="GO:0017148">
    <property type="term" value="P:negative regulation of translation"/>
    <property type="evidence" value="ECO:0007669"/>
    <property type="project" value="TreeGrafter"/>
</dbReference>
<keyword evidence="5" id="KW-1185">Reference proteome</keyword>
<evidence type="ECO:0000313" key="5">
    <source>
        <dbReference type="Proteomes" id="UP001295684"/>
    </source>
</evidence>
<proteinExistence type="inferred from homology"/>
<dbReference type="GO" id="GO:0003729">
    <property type="term" value="F:mRNA binding"/>
    <property type="evidence" value="ECO:0007669"/>
    <property type="project" value="TreeGrafter"/>
</dbReference>
<dbReference type="GO" id="GO:0003735">
    <property type="term" value="F:structural constituent of ribosome"/>
    <property type="evidence" value="ECO:0007669"/>
    <property type="project" value="InterPro"/>
</dbReference>